<organism evidence="2 3">
    <name type="scientific">Sunxiuqinia dokdonensis</name>
    <dbReference type="NCBI Taxonomy" id="1409788"/>
    <lineage>
        <taxon>Bacteria</taxon>
        <taxon>Pseudomonadati</taxon>
        <taxon>Bacteroidota</taxon>
        <taxon>Bacteroidia</taxon>
        <taxon>Marinilabiliales</taxon>
        <taxon>Prolixibacteraceae</taxon>
        <taxon>Sunxiuqinia</taxon>
    </lineage>
</organism>
<name>A0A0L8V4X2_9BACT</name>
<dbReference type="OrthoDB" id="678784at2"/>
<gene>
    <name evidence="2" type="ORF">NC99_39630</name>
</gene>
<dbReference type="AlphaFoldDB" id="A0A0L8V4X2"/>
<dbReference type="PROSITE" id="PS51257">
    <property type="entry name" value="PROKAR_LIPOPROTEIN"/>
    <property type="match status" value="1"/>
</dbReference>
<dbReference type="EMBL" id="LGIA01000195">
    <property type="protein sequence ID" value="KOH43232.1"/>
    <property type="molecule type" value="Genomic_DNA"/>
</dbReference>
<evidence type="ECO:0000313" key="2">
    <source>
        <dbReference type="EMBL" id="KOH43232.1"/>
    </source>
</evidence>
<reference evidence="3" key="1">
    <citation type="submission" date="2015-07" db="EMBL/GenBank/DDBJ databases">
        <title>Genome sequencing of Sunxiuqinia dokdonensis strain SK.</title>
        <authorList>
            <person name="Ahn S."/>
            <person name="Kim B.-C."/>
        </authorList>
    </citation>
    <scope>NUCLEOTIDE SEQUENCE [LARGE SCALE GENOMIC DNA]</scope>
    <source>
        <strain evidence="3">SK</strain>
    </source>
</reference>
<comment type="caution">
    <text evidence="2">The sequence shown here is derived from an EMBL/GenBank/DDBJ whole genome shotgun (WGS) entry which is preliminary data.</text>
</comment>
<evidence type="ECO:0000259" key="1">
    <source>
        <dbReference type="Pfam" id="PF14129"/>
    </source>
</evidence>
<dbReference type="RefSeq" id="WP_053187206.1">
    <property type="nucleotide sequence ID" value="NZ_LGIA01000195.1"/>
</dbReference>
<sequence length="128" mass="15137">MKRTTHYFLLILLAVASFSCKEKKGFPKPDNLIKEKQMVDMLYDMHLNEAYANQYRFDKEIAKLESKDLYYSVLEKHGVADSVFAQSVVYYSSLPKVYERIYQQVVDRLNMLQEEANEKKEVNIQPEK</sequence>
<proteinExistence type="predicted"/>
<feature type="domain" description="DUF4296" evidence="1">
    <location>
        <begin position="29"/>
        <end position="113"/>
    </location>
</feature>
<evidence type="ECO:0000313" key="3">
    <source>
        <dbReference type="Proteomes" id="UP000036958"/>
    </source>
</evidence>
<dbReference type="Proteomes" id="UP000036958">
    <property type="component" value="Unassembled WGS sequence"/>
</dbReference>
<dbReference type="Pfam" id="PF14129">
    <property type="entry name" value="DUF4296"/>
    <property type="match status" value="1"/>
</dbReference>
<protein>
    <recommendedName>
        <fullName evidence="1">DUF4296 domain-containing protein</fullName>
    </recommendedName>
</protein>
<dbReference type="InterPro" id="IPR025381">
    <property type="entry name" value="DUF4296"/>
</dbReference>
<accession>A0A0L8V4X2</accession>
<keyword evidence="3" id="KW-1185">Reference proteome</keyword>
<dbReference type="STRING" id="1409788.NC99_39630"/>